<organism evidence="2 3">
    <name type="scientific">Gigaspora margarita</name>
    <dbReference type="NCBI Taxonomy" id="4874"/>
    <lineage>
        <taxon>Eukaryota</taxon>
        <taxon>Fungi</taxon>
        <taxon>Fungi incertae sedis</taxon>
        <taxon>Mucoromycota</taxon>
        <taxon>Glomeromycotina</taxon>
        <taxon>Glomeromycetes</taxon>
        <taxon>Diversisporales</taxon>
        <taxon>Gigasporaceae</taxon>
        <taxon>Gigaspora</taxon>
    </lineage>
</organism>
<keyword evidence="3" id="KW-1185">Reference proteome</keyword>
<evidence type="ECO:0000313" key="2">
    <source>
        <dbReference type="EMBL" id="CAG8722851.1"/>
    </source>
</evidence>
<sequence>MSSTSIQPQANSDNKQLLQKAINDGYVKCISYSKFINVKAIAQGGYGEISRADWVMGGVKLPKALKSIKPYSDDSQGKGRDKYEEFKKEDPTPNTPERYEQLYKACWDSNPEVRPPIKTIMIVLEELQKIEWPEKNVFIHSGTKTSIMVDDISNVEENYEKVSQFQEQDMEGIIKYIKKGNIEALKVSVNSFPKDENIQIDLKKQDKYITDITKDDIGNMLDAAILACPPRYLIKMLNYLLTVVKDSQKTKKRYKFSDVQKYNSLHYLCGIYIDLDDTSTIINNFNVASPITNKLNIISSSINTFNGIDLIIPNKMAININTLNEYYMSPFLWVLHKEPLNKHLLDVAAIFYRYQIKVTNNQFEQLVLHEYITKYGTLHQLKMLFGYFWDCYNNPTIVNMALRYARGKKQTYLKELSEKLDERWLQLKDNLGELIISLLSNLKTNQI</sequence>
<reference evidence="2 3" key="1">
    <citation type="submission" date="2021-06" db="EMBL/GenBank/DDBJ databases">
        <authorList>
            <person name="Kallberg Y."/>
            <person name="Tangrot J."/>
            <person name="Rosling A."/>
        </authorList>
    </citation>
    <scope>NUCLEOTIDE SEQUENCE [LARGE SCALE GENOMIC DNA]</scope>
    <source>
        <strain evidence="2 3">120-4 pot B 10/14</strain>
    </source>
</reference>
<name>A0ABN7V2R3_GIGMA</name>
<accession>A0ABN7V2R3</accession>
<dbReference type="Proteomes" id="UP000789901">
    <property type="component" value="Unassembled WGS sequence"/>
</dbReference>
<protein>
    <submittedName>
        <fullName evidence="2">16038_t:CDS:1</fullName>
    </submittedName>
</protein>
<comment type="caution">
    <text evidence="2">The sequence shown here is derived from an EMBL/GenBank/DDBJ whole genome shotgun (WGS) entry which is preliminary data.</text>
</comment>
<evidence type="ECO:0000256" key="1">
    <source>
        <dbReference type="SAM" id="MobiDB-lite"/>
    </source>
</evidence>
<evidence type="ECO:0000313" key="3">
    <source>
        <dbReference type="Proteomes" id="UP000789901"/>
    </source>
</evidence>
<feature type="compositionally biased region" description="Basic and acidic residues" evidence="1">
    <location>
        <begin position="71"/>
        <end position="96"/>
    </location>
</feature>
<proteinExistence type="predicted"/>
<dbReference type="EMBL" id="CAJVQB010008766">
    <property type="protein sequence ID" value="CAG8722851.1"/>
    <property type="molecule type" value="Genomic_DNA"/>
</dbReference>
<dbReference type="Gene3D" id="1.10.510.10">
    <property type="entry name" value="Transferase(Phosphotransferase) domain 1"/>
    <property type="match status" value="1"/>
</dbReference>
<feature type="region of interest" description="Disordered" evidence="1">
    <location>
        <begin position="70"/>
        <end position="96"/>
    </location>
</feature>
<gene>
    <name evidence="2" type="ORF">GMARGA_LOCUS13676</name>
</gene>